<protein>
    <submittedName>
        <fullName evidence="1">Uncharacterized protein</fullName>
    </submittedName>
</protein>
<dbReference type="EMBL" id="JACHFN010000005">
    <property type="protein sequence ID" value="MBB5234316.1"/>
    <property type="molecule type" value="Genomic_DNA"/>
</dbReference>
<dbReference type="AlphaFoldDB" id="A0A7W8GFJ7"/>
<accession>A0A7W8GFJ7</accession>
<gene>
    <name evidence="1" type="ORF">HNQ09_001754</name>
</gene>
<dbReference type="Proteomes" id="UP000525389">
    <property type="component" value="Unassembled WGS sequence"/>
</dbReference>
<comment type="caution">
    <text evidence="1">The sequence shown here is derived from an EMBL/GenBank/DDBJ whole genome shotgun (WGS) entry which is preliminary data.</text>
</comment>
<organism evidence="1 2">
    <name type="scientific">Deinococcus budaensis</name>
    <dbReference type="NCBI Taxonomy" id="1665626"/>
    <lineage>
        <taxon>Bacteria</taxon>
        <taxon>Thermotogati</taxon>
        <taxon>Deinococcota</taxon>
        <taxon>Deinococci</taxon>
        <taxon>Deinococcales</taxon>
        <taxon>Deinococcaceae</taxon>
        <taxon>Deinococcus</taxon>
    </lineage>
</organism>
<sequence length="72" mass="8299">MTKFYRVGNVPVKITKREDGVTVIQAFNAALGRFESNSRYYSMIRRDDTGLVRQVTEVEFDRHVESLSQQAS</sequence>
<evidence type="ECO:0000313" key="2">
    <source>
        <dbReference type="Proteomes" id="UP000525389"/>
    </source>
</evidence>
<reference evidence="1 2" key="1">
    <citation type="submission" date="2020-08" db="EMBL/GenBank/DDBJ databases">
        <title>Genomic Encyclopedia of Type Strains, Phase IV (KMG-IV): sequencing the most valuable type-strain genomes for metagenomic binning, comparative biology and taxonomic classification.</title>
        <authorList>
            <person name="Goeker M."/>
        </authorList>
    </citation>
    <scope>NUCLEOTIDE SEQUENCE [LARGE SCALE GENOMIC DNA]</scope>
    <source>
        <strain evidence="1 2">DSM 101791</strain>
    </source>
</reference>
<proteinExistence type="predicted"/>
<evidence type="ECO:0000313" key="1">
    <source>
        <dbReference type="EMBL" id="MBB5234316.1"/>
    </source>
</evidence>
<name>A0A7W8GFJ7_9DEIO</name>
<dbReference type="RefSeq" id="WP_184027999.1">
    <property type="nucleotide sequence ID" value="NZ_JACHFN010000005.1"/>
</dbReference>
<keyword evidence="2" id="KW-1185">Reference proteome</keyword>